<evidence type="ECO:0000256" key="1">
    <source>
        <dbReference type="SAM" id="MobiDB-lite"/>
    </source>
</evidence>
<feature type="compositionally biased region" description="Polar residues" evidence="1">
    <location>
        <begin position="144"/>
        <end position="155"/>
    </location>
</feature>
<feature type="region of interest" description="Disordered" evidence="1">
    <location>
        <begin position="442"/>
        <end position="461"/>
    </location>
</feature>
<keyword evidence="3" id="KW-1185">Reference proteome</keyword>
<sequence length="550" mass="60443">MTVGCLNCDTKSVYSIRNKASGSSSSAALFSGQSDEFVVIHKDTIFGSQLDDVRNDDQFSDIFDIKLSNSASSISLTHSNEVPDKLRAQHQELYQVLEKALDKMRLASEVRIEQWKKVEMERLEEGSQRAREESKRLWQKVLSMNQPLPTQQASNKDGGSSTTKSATAVTTTDGIPHNIQPQPSSSSSSSSPSVRMTTPVTPAKVTVTPTSIDASTPSSSPSMADTQQESKRSQAVRFMDHSNDSVMSTLPSSYRRSSFSLNHSAIANSSQQGEVLTDHRLSNLANAPIDQDQKDAASSDEEDMFDLDEELDSNDDEDGKQQQGQHEPNAEETNDTDKEVTNIEESSNASDHSIKIKSKGITNDGSNGTYGSSWIKRKKLTGKYIDDNDGRLDKEEIHAATVNDGLEDLSTSISKYATSMPIDIHSAMANFVLPKDDNAVEPAEEDPTNVYDTNENPSNDDHHLLPLPSSRPPNVIASSYSFAPQKTATSSTSFIGYDFSFSDRALSKQFPDYNAERRKSVATIPGRHHRPQLDALIEKSSLDTRTAMKK</sequence>
<feature type="region of interest" description="Disordered" evidence="1">
    <location>
        <begin position="526"/>
        <end position="550"/>
    </location>
</feature>
<feature type="compositionally biased region" description="Basic and acidic residues" evidence="1">
    <location>
        <begin position="228"/>
        <end position="243"/>
    </location>
</feature>
<gene>
    <name evidence="2" type="ORF">BCR42DRAFT_76090</name>
</gene>
<name>A0A1X2IAE1_9FUNG</name>
<evidence type="ECO:0000313" key="3">
    <source>
        <dbReference type="Proteomes" id="UP000193560"/>
    </source>
</evidence>
<reference evidence="2 3" key="1">
    <citation type="submission" date="2016-07" db="EMBL/GenBank/DDBJ databases">
        <title>Pervasive Adenine N6-methylation of Active Genes in Fungi.</title>
        <authorList>
            <consortium name="DOE Joint Genome Institute"/>
            <person name="Mondo S.J."/>
            <person name="Dannebaum R.O."/>
            <person name="Kuo R.C."/>
            <person name="Labutti K."/>
            <person name="Haridas S."/>
            <person name="Kuo A."/>
            <person name="Salamov A."/>
            <person name="Ahrendt S.R."/>
            <person name="Lipzen A."/>
            <person name="Sullivan W."/>
            <person name="Andreopoulos W.B."/>
            <person name="Clum A."/>
            <person name="Lindquist E."/>
            <person name="Daum C."/>
            <person name="Ramamoorthy G.K."/>
            <person name="Gryganskyi A."/>
            <person name="Culley D."/>
            <person name="Magnuson J.K."/>
            <person name="James T.Y."/>
            <person name="O'Malley M.A."/>
            <person name="Stajich J.E."/>
            <person name="Spatafora J.W."/>
            <person name="Visel A."/>
            <person name="Grigoriev I.V."/>
        </authorList>
    </citation>
    <scope>NUCLEOTIDE SEQUENCE [LARGE SCALE GENOMIC DNA]</scope>
    <source>
        <strain evidence="2 3">NRRL 1336</strain>
    </source>
</reference>
<feature type="region of interest" description="Disordered" evidence="1">
    <location>
        <begin position="310"/>
        <end position="373"/>
    </location>
</feature>
<feature type="compositionally biased region" description="Low complexity" evidence="1">
    <location>
        <begin position="156"/>
        <end position="222"/>
    </location>
</feature>
<dbReference type="AlphaFoldDB" id="A0A1X2IAE1"/>
<feature type="compositionally biased region" description="Polar residues" evidence="1">
    <location>
        <begin position="360"/>
        <end position="372"/>
    </location>
</feature>
<dbReference type="EMBL" id="MCGE01000018">
    <property type="protein sequence ID" value="ORZ12733.1"/>
    <property type="molecule type" value="Genomic_DNA"/>
</dbReference>
<accession>A0A1X2IAE1</accession>
<dbReference type="STRING" id="90262.A0A1X2IAE1"/>
<protein>
    <submittedName>
        <fullName evidence="2">Uncharacterized protein</fullName>
    </submittedName>
</protein>
<organism evidence="2 3">
    <name type="scientific">Absidia repens</name>
    <dbReference type="NCBI Taxonomy" id="90262"/>
    <lineage>
        <taxon>Eukaryota</taxon>
        <taxon>Fungi</taxon>
        <taxon>Fungi incertae sedis</taxon>
        <taxon>Mucoromycota</taxon>
        <taxon>Mucoromycotina</taxon>
        <taxon>Mucoromycetes</taxon>
        <taxon>Mucorales</taxon>
        <taxon>Cunninghamellaceae</taxon>
        <taxon>Absidia</taxon>
    </lineage>
</organism>
<proteinExistence type="predicted"/>
<comment type="caution">
    <text evidence="2">The sequence shown here is derived from an EMBL/GenBank/DDBJ whole genome shotgun (WGS) entry which is preliminary data.</text>
</comment>
<evidence type="ECO:0000313" key="2">
    <source>
        <dbReference type="EMBL" id="ORZ12733.1"/>
    </source>
</evidence>
<dbReference type="Proteomes" id="UP000193560">
    <property type="component" value="Unassembled WGS sequence"/>
</dbReference>
<feature type="region of interest" description="Disordered" evidence="1">
    <location>
        <begin position="144"/>
        <end position="251"/>
    </location>
</feature>
<dbReference type="OrthoDB" id="5564103at2759"/>